<feature type="compositionally biased region" description="Pro residues" evidence="1">
    <location>
        <begin position="307"/>
        <end position="321"/>
    </location>
</feature>
<sequence>MDRERKELRKRRTSGHLRYPELKRQKQRNPYVAARSTSPDCNFWDNRQKELYDQFCHEKKVFKHRFVEWSDIADAETCPFDLSTKYEDLGLKGLTSNNPSWVWNEDVVRQFYGTLYVDPDRREMHFMIGSQHCFATKEDLEKALLIEPRAGSLVLHTWDDFDVYSLFRVPNPDIGLVRDLKTEVDLIQRINRHTIFPKSGNRGGCTTMLLKLAYAIYHGKQFDIAHFLLSEMCEAIDTVNHALPYAPLIFCLLRHLKCDLTNTDTKCCLKKYSLHLASLNREQRAASAEHEVIEVQHQQPMSYSHQPPQPVNPEPVNPEPVNPDSTVASNSQLSKLIEGLHEKVVKGFEAIEKRLYTMEVLFSVLSSEVSEMKACMLDPCHALNGDKQKRAQTEAHQGGEGPSAAADP</sequence>
<feature type="region of interest" description="Disordered" evidence="1">
    <location>
        <begin position="386"/>
        <end position="408"/>
    </location>
</feature>
<name>A0A9R0V3N8_TRITD</name>
<dbReference type="Gramene" id="TRITD1Bv1G024200.1">
    <property type="protein sequence ID" value="TRITD1Bv1G024200.1"/>
    <property type="gene ID" value="TRITD1Bv1G024200"/>
</dbReference>
<feature type="region of interest" description="Disordered" evidence="1">
    <location>
        <begin position="1"/>
        <end position="20"/>
    </location>
</feature>
<organism evidence="2 3">
    <name type="scientific">Triticum turgidum subsp. durum</name>
    <name type="common">Durum wheat</name>
    <name type="synonym">Triticum durum</name>
    <dbReference type="NCBI Taxonomy" id="4567"/>
    <lineage>
        <taxon>Eukaryota</taxon>
        <taxon>Viridiplantae</taxon>
        <taxon>Streptophyta</taxon>
        <taxon>Embryophyta</taxon>
        <taxon>Tracheophyta</taxon>
        <taxon>Spermatophyta</taxon>
        <taxon>Magnoliopsida</taxon>
        <taxon>Liliopsida</taxon>
        <taxon>Poales</taxon>
        <taxon>Poaceae</taxon>
        <taxon>BOP clade</taxon>
        <taxon>Pooideae</taxon>
        <taxon>Triticodae</taxon>
        <taxon>Triticeae</taxon>
        <taxon>Triticinae</taxon>
        <taxon>Triticum</taxon>
    </lineage>
</organism>
<gene>
    <name evidence="2" type="ORF">TRITD_1Bv1G024200</name>
</gene>
<reference evidence="2 3" key="1">
    <citation type="submission" date="2017-09" db="EMBL/GenBank/DDBJ databases">
        <authorList>
            <consortium name="International Durum Wheat Genome Sequencing Consortium (IDWGSC)"/>
            <person name="Milanesi L."/>
        </authorList>
    </citation>
    <scope>NUCLEOTIDE SEQUENCE [LARGE SCALE GENOMIC DNA]</scope>
    <source>
        <strain evidence="3">cv. Svevo</strain>
    </source>
</reference>
<feature type="region of interest" description="Disordered" evidence="1">
    <location>
        <begin position="296"/>
        <end position="327"/>
    </location>
</feature>
<dbReference type="EMBL" id="LT934112">
    <property type="protein sequence ID" value="VAH13542.1"/>
    <property type="molecule type" value="Genomic_DNA"/>
</dbReference>
<accession>A0A9R0V3N8</accession>
<dbReference type="OMA" id="STLNEWG"/>
<dbReference type="Proteomes" id="UP000324705">
    <property type="component" value="Chromosome 1B"/>
</dbReference>
<proteinExistence type="predicted"/>
<evidence type="ECO:0000256" key="1">
    <source>
        <dbReference type="SAM" id="MobiDB-lite"/>
    </source>
</evidence>
<evidence type="ECO:0000313" key="2">
    <source>
        <dbReference type="EMBL" id="VAH13542.1"/>
    </source>
</evidence>
<dbReference type="AlphaFoldDB" id="A0A9R0V3N8"/>
<feature type="compositionally biased region" description="Polar residues" evidence="1">
    <location>
        <begin position="296"/>
        <end position="305"/>
    </location>
</feature>
<keyword evidence="3" id="KW-1185">Reference proteome</keyword>
<evidence type="ECO:0000313" key="3">
    <source>
        <dbReference type="Proteomes" id="UP000324705"/>
    </source>
</evidence>
<protein>
    <submittedName>
        <fullName evidence="2">Uncharacterized protein</fullName>
    </submittedName>
</protein>